<proteinExistence type="predicted"/>
<comment type="caution">
    <text evidence="3">The sequence shown here is derived from an EMBL/GenBank/DDBJ whole genome shotgun (WGS) entry which is preliminary data.</text>
</comment>
<dbReference type="EMBL" id="JAIHOM010000121">
    <property type="protein sequence ID" value="MCW6038263.1"/>
    <property type="molecule type" value="Genomic_DNA"/>
</dbReference>
<name>A0ABT3L9T4_9CYAN</name>
<reference evidence="3 4" key="1">
    <citation type="submission" date="2021-08" db="EMBL/GenBank/DDBJ databases">
        <title>Draft genome sequence of Spirulina subsalsa with high tolerance to salinity and hype-accumulation of phycocyanin.</title>
        <authorList>
            <person name="Pei H."/>
            <person name="Jiang L."/>
        </authorList>
    </citation>
    <scope>NUCLEOTIDE SEQUENCE [LARGE SCALE GENOMIC DNA]</scope>
    <source>
        <strain evidence="3 4">FACHB-351</strain>
    </source>
</reference>
<evidence type="ECO:0000259" key="2">
    <source>
        <dbReference type="Pfam" id="PF09835"/>
    </source>
</evidence>
<keyword evidence="1" id="KW-0812">Transmembrane</keyword>
<feature type="transmembrane region" description="Helical" evidence="1">
    <location>
        <begin position="135"/>
        <end position="159"/>
    </location>
</feature>
<gene>
    <name evidence="3" type="ORF">K4A83_18575</name>
</gene>
<keyword evidence="1" id="KW-0472">Membrane</keyword>
<dbReference type="PANTHER" id="PTHR40547:SF1">
    <property type="entry name" value="SLL0298 PROTEIN"/>
    <property type="match status" value="1"/>
</dbReference>
<keyword evidence="1" id="KW-1133">Transmembrane helix</keyword>
<accession>A0ABT3L9T4</accession>
<keyword evidence="4" id="KW-1185">Reference proteome</keyword>
<sequence>MQQSSSKLKPFMKSKRLKPWWMRRGRYWYYRLARLQGSPEAIARGVAVGVFSGFFPLFGLQTLIGLLLATLVQGNKIAAAAGTWVSNPLTYVPLFAMNYRIGRWLLGGEPMDFSQISGQSLEQLLDMGGDVAGRLFFGCFVMGVMVACGSYSITVRLFYRLRASHHKHRKYYLDD</sequence>
<dbReference type="PANTHER" id="PTHR40547">
    <property type="entry name" value="SLL0298 PROTEIN"/>
    <property type="match status" value="1"/>
</dbReference>
<protein>
    <submittedName>
        <fullName evidence="3">DUF2062 domain-containing protein</fullName>
    </submittedName>
</protein>
<dbReference type="InterPro" id="IPR018639">
    <property type="entry name" value="DUF2062"/>
</dbReference>
<dbReference type="Pfam" id="PF09835">
    <property type="entry name" value="DUF2062"/>
    <property type="match status" value="1"/>
</dbReference>
<evidence type="ECO:0000313" key="3">
    <source>
        <dbReference type="EMBL" id="MCW6038263.1"/>
    </source>
</evidence>
<evidence type="ECO:0000313" key="4">
    <source>
        <dbReference type="Proteomes" id="UP001526426"/>
    </source>
</evidence>
<feature type="domain" description="DUF2062" evidence="2">
    <location>
        <begin position="23"/>
        <end position="164"/>
    </location>
</feature>
<dbReference type="Proteomes" id="UP001526426">
    <property type="component" value="Unassembled WGS sequence"/>
</dbReference>
<evidence type="ECO:0000256" key="1">
    <source>
        <dbReference type="SAM" id="Phobius"/>
    </source>
</evidence>
<organism evidence="3 4">
    <name type="scientific">Spirulina subsalsa FACHB-351</name>
    <dbReference type="NCBI Taxonomy" id="234711"/>
    <lineage>
        <taxon>Bacteria</taxon>
        <taxon>Bacillati</taxon>
        <taxon>Cyanobacteriota</taxon>
        <taxon>Cyanophyceae</taxon>
        <taxon>Spirulinales</taxon>
        <taxon>Spirulinaceae</taxon>
        <taxon>Spirulina</taxon>
    </lineage>
</organism>